<evidence type="ECO:0000313" key="5">
    <source>
        <dbReference type="WBParaSite" id="PSAMB.scaffold2700size21732.g18778.t1"/>
    </source>
</evidence>
<sequence length="293" mass="32875">MANYLFLLAVVCLSVLLPTVTAQNGTHGHELCFVCETIVNVAKHEHPKDTKDLEKLLEKECKNIADFFHDTQGCLKIFKDKNNLQTIFNLLQNDTHSRQICAAINQCPASLRQARSAEFEDADIPEEKASHEYCFVCETIVNVAKHEHPKNTKDLEKLLEKECKNIADFFHDTKKCLEVFKNGTNLQMIFNLIQNDTHSRQICAAIDVCDRQFEDAIVAEREVDASLCAKCKSAAKDFKHLSKSGLSEELLGLCSALPVMDCSGTAVVDIDLLYDFYQAVGHSDAACYHLDIC</sequence>
<evidence type="ECO:0000259" key="3">
    <source>
        <dbReference type="PROSITE" id="PS50015"/>
    </source>
</evidence>
<accession>A0A914VWD7</accession>
<dbReference type="InterPro" id="IPR011001">
    <property type="entry name" value="Saposin-like"/>
</dbReference>
<keyword evidence="1" id="KW-1015">Disulfide bond</keyword>
<dbReference type="AlphaFoldDB" id="A0A914VWD7"/>
<dbReference type="Gene3D" id="1.10.225.10">
    <property type="entry name" value="Saposin-like"/>
    <property type="match status" value="2"/>
</dbReference>
<feature type="domain" description="Saposin B-type" evidence="3">
    <location>
        <begin position="130"/>
        <end position="213"/>
    </location>
</feature>
<dbReference type="Proteomes" id="UP000887566">
    <property type="component" value="Unplaced"/>
</dbReference>
<dbReference type="WBParaSite" id="PSAMB.scaffold2700size21732.g18778.t1">
    <property type="protein sequence ID" value="PSAMB.scaffold2700size21732.g18778.t1"/>
    <property type="gene ID" value="PSAMB.scaffold2700size21732.g18778"/>
</dbReference>
<dbReference type="InterPro" id="IPR051428">
    <property type="entry name" value="Sphingo_Act-Surfact_Prot"/>
</dbReference>
<feature type="signal peptide" evidence="2">
    <location>
        <begin position="1"/>
        <end position="22"/>
    </location>
</feature>
<evidence type="ECO:0000256" key="2">
    <source>
        <dbReference type="SAM" id="SignalP"/>
    </source>
</evidence>
<protein>
    <submittedName>
        <fullName evidence="5">Saposin B-type domain-containing protein</fullName>
    </submittedName>
</protein>
<keyword evidence="4" id="KW-1185">Reference proteome</keyword>
<evidence type="ECO:0000256" key="1">
    <source>
        <dbReference type="ARBA" id="ARBA00023157"/>
    </source>
</evidence>
<dbReference type="PROSITE" id="PS50015">
    <property type="entry name" value="SAP_B"/>
    <property type="match status" value="2"/>
</dbReference>
<dbReference type="InterPro" id="IPR008139">
    <property type="entry name" value="SaposinB_dom"/>
</dbReference>
<proteinExistence type="predicted"/>
<reference evidence="5" key="1">
    <citation type="submission" date="2022-11" db="UniProtKB">
        <authorList>
            <consortium name="WormBaseParasite"/>
        </authorList>
    </citation>
    <scope>IDENTIFICATION</scope>
</reference>
<dbReference type="PANTHER" id="PTHR11480">
    <property type="entry name" value="SAPOSIN-RELATED"/>
    <property type="match status" value="1"/>
</dbReference>
<keyword evidence="2" id="KW-0732">Signal</keyword>
<feature type="domain" description="Saposin B-type" evidence="3">
    <location>
        <begin position="28"/>
        <end position="111"/>
    </location>
</feature>
<evidence type="ECO:0000313" key="4">
    <source>
        <dbReference type="Proteomes" id="UP000887566"/>
    </source>
</evidence>
<organism evidence="4 5">
    <name type="scientific">Plectus sambesii</name>
    <dbReference type="NCBI Taxonomy" id="2011161"/>
    <lineage>
        <taxon>Eukaryota</taxon>
        <taxon>Metazoa</taxon>
        <taxon>Ecdysozoa</taxon>
        <taxon>Nematoda</taxon>
        <taxon>Chromadorea</taxon>
        <taxon>Plectida</taxon>
        <taxon>Plectina</taxon>
        <taxon>Plectoidea</taxon>
        <taxon>Plectidae</taxon>
        <taxon>Plectus</taxon>
    </lineage>
</organism>
<feature type="chain" id="PRO_5037732097" evidence="2">
    <location>
        <begin position="23"/>
        <end position="293"/>
    </location>
</feature>
<dbReference type="SUPFAM" id="SSF47862">
    <property type="entry name" value="Saposin"/>
    <property type="match status" value="2"/>
</dbReference>
<dbReference type="SMART" id="SM00741">
    <property type="entry name" value="SapB"/>
    <property type="match status" value="3"/>
</dbReference>
<name>A0A914VWD7_9BILA</name>